<feature type="transmembrane region" description="Helical" evidence="1">
    <location>
        <begin position="73"/>
        <end position="97"/>
    </location>
</feature>
<reference evidence="4" key="1">
    <citation type="journal article" date="2014" name="Proc. Natl. Acad. Sci. U.S.A.">
        <title>Extensive sampling of basidiomycete genomes demonstrates inadequacy of the white-rot/brown-rot paradigm for wood decay fungi.</title>
        <authorList>
            <person name="Riley R."/>
            <person name="Salamov A.A."/>
            <person name="Brown D.W."/>
            <person name="Nagy L.G."/>
            <person name="Floudas D."/>
            <person name="Held B.W."/>
            <person name="Levasseur A."/>
            <person name="Lombard V."/>
            <person name="Morin E."/>
            <person name="Otillar R."/>
            <person name="Lindquist E.A."/>
            <person name="Sun H."/>
            <person name="LaButti K.M."/>
            <person name="Schmutz J."/>
            <person name="Jabbour D."/>
            <person name="Luo H."/>
            <person name="Baker S.E."/>
            <person name="Pisabarro A.G."/>
            <person name="Walton J.D."/>
            <person name="Blanchette R.A."/>
            <person name="Henrissat B."/>
            <person name="Martin F."/>
            <person name="Cullen D."/>
            <person name="Hibbett D.S."/>
            <person name="Grigoriev I.V."/>
        </authorList>
    </citation>
    <scope>NUCLEOTIDE SEQUENCE [LARGE SCALE GENOMIC DNA]</scope>
    <source>
        <strain evidence="4">MUCL 33604</strain>
    </source>
</reference>
<dbReference type="AlphaFoldDB" id="A0A067PEB0"/>
<keyword evidence="1" id="KW-1133">Transmembrane helix</keyword>
<dbReference type="InterPro" id="IPR045340">
    <property type="entry name" value="DUF6533"/>
</dbReference>
<feature type="transmembrane region" description="Helical" evidence="1">
    <location>
        <begin position="218"/>
        <end position="239"/>
    </location>
</feature>
<evidence type="ECO:0000259" key="2">
    <source>
        <dbReference type="Pfam" id="PF20151"/>
    </source>
</evidence>
<feature type="transmembrane region" description="Helical" evidence="1">
    <location>
        <begin position="251"/>
        <end position="267"/>
    </location>
</feature>
<dbReference type="InParanoid" id="A0A067PEB0"/>
<organism evidence="3 4">
    <name type="scientific">Jaapia argillacea MUCL 33604</name>
    <dbReference type="NCBI Taxonomy" id="933084"/>
    <lineage>
        <taxon>Eukaryota</taxon>
        <taxon>Fungi</taxon>
        <taxon>Dikarya</taxon>
        <taxon>Basidiomycota</taxon>
        <taxon>Agaricomycotina</taxon>
        <taxon>Agaricomycetes</taxon>
        <taxon>Agaricomycetidae</taxon>
        <taxon>Jaapiales</taxon>
        <taxon>Jaapiaceae</taxon>
        <taxon>Jaapia</taxon>
    </lineage>
</organism>
<evidence type="ECO:0000313" key="3">
    <source>
        <dbReference type="EMBL" id="KDQ53104.1"/>
    </source>
</evidence>
<dbReference type="OrthoDB" id="2637653at2759"/>
<name>A0A067PEB0_9AGAM</name>
<evidence type="ECO:0000256" key="1">
    <source>
        <dbReference type="SAM" id="Phobius"/>
    </source>
</evidence>
<dbReference type="Proteomes" id="UP000027265">
    <property type="component" value="Unassembled WGS sequence"/>
</dbReference>
<proteinExistence type="predicted"/>
<gene>
    <name evidence="3" type="ORF">JAAARDRAFT_210083</name>
</gene>
<dbReference type="EMBL" id="KL197735">
    <property type="protein sequence ID" value="KDQ53104.1"/>
    <property type="molecule type" value="Genomic_DNA"/>
</dbReference>
<feature type="transmembrane region" description="Helical" evidence="1">
    <location>
        <begin position="103"/>
        <end position="128"/>
    </location>
</feature>
<keyword evidence="1" id="KW-0812">Transmembrane</keyword>
<dbReference type="HOGENOM" id="CLU_035509_11_3_1"/>
<evidence type="ECO:0000313" key="4">
    <source>
        <dbReference type="Proteomes" id="UP000027265"/>
    </source>
</evidence>
<accession>A0A067PEB0</accession>
<dbReference type="Pfam" id="PF20151">
    <property type="entry name" value="DUF6533"/>
    <property type="match status" value="1"/>
</dbReference>
<sequence>MIESVSNLVDEHTLSYSEGDSDLLALFDSYSDRIRQLVASLTFVAWDVAINIVDEIELIWRERWSLAKLFWSLARYLPLLFQFALLCLNGTISLSWTIHQCNIWLAVQAVVFQIVVSSADAIVMIRVYALYDCKKRLLKCLGPIFYSTLVIQCFTLYLVLPAITFDSKCTITSMPPIATLYWSISIVFDGTLFTLMLIKSRGAFNSEASRMPLLCQFVWDGTLAFILISLTMVVIAFMYQLLHGPLTSTSFTWLLSILSVTSSRLLLNPRKTSHCQRTPPRRMSSVNIEVV</sequence>
<keyword evidence="1" id="KW-0472">Membrane</keyword>
<feature type="domain" description="DUF6533" evidence="2">
    <location>
        <begin position="38"/>
        <end position="80"/>
    </location>
</feature>
<feature type="transmembrane region" description="Helical" evidence="1">
    <location>
        <begin position="140"/>
        <end position="160"/>
    </location>
</feature>
<protein>
    <recommendedName>
        <fullName evidence="2">DUF6533 domain-containing protein</fullName>
    </recommendedName>
</protein>
<feature type="transmembrane region" description="Helical" evidence="1">
    <location>
        <begin position="180"/>
        <end position="198"/>
    </location>
</feature>
<keyword evidence="4" id="KW-1185">Reference proteome</keyword>